<name>A0A3B3Q5Q6_9TELE</name>
<dbReference type="GeneTree" id="ENSGT00440000033958"/>
<dbReference type="InterPro" id="IPR024048">
    <property type="entry name" value="VHL_alpha_dom"/>
</dbReference>
<dbReference type="FunFam" id="2.60.40.780:FF:000001">
    <property type="entry name" value="von Hippel-Lindau disease tumor suppressor"/>
    <property type="match status" value="1"/>
</dbReference>
<comment type="similarity">
    <text evidence="6">Belongs to the VHL family.</text>
</comment>
<comment type="function">
    <text evidence="13">Involved in the ubiquitination and subsequent proteasomal degradation via the von Hippel-Lindau ubiquitination complex. Seems to act as a target recruitment subunit in the E3 ubiquitin ligase complex and recruits hydroxylated hypoxia-inducible factor (HIF) under normoxic conditions. Involved in transcriptional repression through interaction with HIF1A, HIF1AN and histone deacetylases. Ubiquitinates, in an oxygen-responsive manner, ADRB2. Acts as a negative regulator of mTORC1 by promoting ubiquitination and degradation of RPTOR.</text>
</comment>
<dbReference type="CDD" id="cd05468">
    <property type="entry name" value="pVHL"/>
    <property type="match status" value="1"/>
</dbReference>
<evidence type="ECO:0000313" key="19">
    <source>
        <dbReference type="Proteomes" id="UP000261540"/>
    </source>
</evidence>
<evidence type="ECO:0000259" key="16">
    <source>
        <dbReference type="Pfam" id="PF01847"/>
    </source>
</evidence>
<evidence type="ECO:0000259" key="17">
    <source>
        <dbReference type="Pfam" id="PF17211"/>
    </source>
</evidence>
<evidence type="ECO:0000256" key="6">
    <source>
        <dbReference type="ARBA" id="ARBA00010057"/>
    </source>
</evidence>
<evidence type="ECO:0000256" key="12">
    <source>
        <dbReference type="ARBA" id="ARBA00023242"/>
    </source>
</evidence>
<evidence type="ECO:0000256" key="13">
    <source>
        <dbReference type="ARBA" id="ARBA00059036"/>
    </source>
</evidence>
<keyword evidence="7" id="KW-1003">Cell membrane</keyword>
<evidence type="ECO:0000256" key="10">
    <source>
        <dbReference type="ARBA" id="ARBA00022824"/>
    </source>
</evidence>
<dbReference type="Gene3D" id="1.10.750.10">
    <property type="entry name" value="von Hippel-Lindau disease tumour suppressor, alpha domain"/>
    <property type="match status" value="1"/>
</dbReference>
<dbReference type="InterPro" id="IPR036208">
    <property type="entry name" value="VHL_sf"/>
</dbReference>
<feature type="domain" description="von Hippel-Lindau disease tumour suppressor alpha" evidence="17">
    <location>
        <begin position="108"/>
        <end position="153"/>
    </location>
</feature>
<dbReference type="GO" id="GO:0005783">
    <property type="term" value="C:endoplasmic reticulum"/>
    <property type="evidence" value="ECO:0007669"/>
    <property type="project" value="UniProtKB-SubCell"/>
</dbReference>
<dbReference type="Pfam" id="PF01847">
    <property type="entry name" value="VHL"/>
    <property type="match status" value="1"/>
</dbReference>
<reference evidence="18" key="1">
    <citation type="submission" date="2025-08" db="UniProtKB">
        <authorList>
            <consortium name="Ensembl"/>
        </authorList>
    </citation>
    <scope>IDENTIFICATION</scope>
</reference>
<keyword evidence="11" id="KW-0472">Membrane</keyword>
<evidence type="ECO:0000256" key="1">
    <source>
        <dbReference type="ARBA" id="ARBA00004123"/>
    </source>
</evidence>
<dbReference type="Gene3D" id="2.60.40.780">
    <property type="entry name" value="von Hippel-Lindau disease tumour suppressor, beta domain"/>
    <property type="match status" value="1"/>
</dbReference>
<dbReference type="GO" id="GO:0005634">
    <property type="term" value="C:nucleus"/>
    <property type="evidence" value="ECO:0007669"/>
    <property type="project" value="UniProtKB-SubCell"/>
</dbReference>
<evidence type="ECO:0000256" key="11">
    <source>
        <dbReference type="ARBA" id="ARBA00023136"/>
    </source>
</evidence>
<dbReference type="Ensembl" id="ENSPKIT00000025898.1">
    <property type="protein sequence ID" value="ENSPKIP00000001962.1"/>
    <property type="gene ID" value="ENSPKIG00000020044.1"/>
</dbReference>
<dbReference type="Pfam" id="PF17211">
    <property type="entry name" value="VHL_C"/>
    <property type="match status" value="1"/>
</dbReference>
<evidence type="ECO:0000313" key="18">
    <source>
        <dbReference type="Ensembl" id="ENSPKIP00000001962.1"/>
    </source>
</evidence>
<evidence type="ECO:0000256" key="2">
    <source>
        <dbReference type="ARBA" id="ARBA00004202"/>
    </source>
</evidence>
<evidence type="ECO:0000256" key="8">
    <source>
        <dbReference type="ARBA" id="ARBA00022490"/>
    </source>
</evidence>
<dbReference type="AlphaFoldDB" id="A0A3B3Q5Q6"/>
<dbReference type="InterPro" id="IPR022772">
    <property type="entry name" value="VHL_tumour_suppress_b/a_dom"/>
</dbReference>
<dbReference type="FunFam" id="1.10.750.10:FF:000001">
    <property type="entry name" value="von Hippel-Lindau disease tumor suppressor"/>
    <property type="match status" value="1"/>
</dbReference>
<feature type="domain" description="von Hippel-Lindau disease tumour suppressor beta" evidence="16">
    <location>
        <begin position="15"/>
        <end position="94"/>
    </location>
</feature>
<protein>
    <recommendedName>
        <fullName evidence="14">von Hippel-Lindau disease tumor suppressor</fullName>
    </recommendedName>
    <alternativeName>
        <fullName evidence="15">pVHL</fullName>
    </alternativeName>
</protein>
<comment type="subcellular location">
    <subcellularLocation>
        <location evidence="2">Cell membrane</location>
        <topology evidence="2">Peripheral membrane protein</topology>
    </subcellularLocation>
    <subcellularLocation>
        <location evidence="4">Cytoplasm</location>
    </subcellularLocation>
    <subcellularLocation>
        <location evidence="3">Endoplasmic reticulum</location>
    </subcellularLocation>
    <subcellularLocation>
        <location evidence="1">Nucleus</location>
    </subcellularLocation>
</comment>
<dbReference type="InterPro" id="IPR024053">
    <property type="entry name" value="VHL_beta_dom"/>
</dbReference>
<keyword evidence="10" id="KW-0256">Endoplasmic reticulum</keyword>
<dbReference type="GO" id="GO:0001666">
    <property type="term" value="P:response to hypoxia"/>
    <property type="evidence" value="ECO:0007669"/>
    <property type="project" value="UniProtKB-ARBA"/>
</dbReference>
<accession>A0A3B3Q5Q6</accession>
<dbReference type="GO" id="GO:0005886">
    <property type="term" value="C:plasma membrane"/>
    <property type="evidence" value="ECO:0007669"/>
    <property type="project" value="UniProtKB-SubCell"/>
</dbReference>
<keyword evidence="12" id="KW-0539">Nucleus</keyword>
<keyword evidence="9" id="KW-0833">Ubl conjugation pathway</keyword>
<dbReference type="GO" id="GO:0010468">
    <property type="term" value="P:regulation of gene expression"/>
    <property type="evidence" value="ECO:0007669"/>
    <property type="project" value="UniProtKB-ARBA"/>
</dbReference>
<evidence type="ECO:0000256" key="4">
    <source>
        <dbReference type="ARBA" id="ARBA00004496"/>
    </source>
</evidence>
<dbReference type="InterPro" id="IPR037140">
    <property type="entry name" value="VHL_beta_dom_sf"/>
</dbReference>
<organism evidence="18 19">
    <name type="scientific">Paramormyrops kingsleyae</name>
    <dbReference type="NCBI Taxonomy" id="1676925"/>
    <lineage>
        <taxon>Eukaryota</taxon>
        <taxon>Metazoa</taxon>
        <taxon>Chordata</taxon>
        <taxon>Craniata</taxon>
        <taxon>Vertebrata</taxon>
        <taxon>Euteleostomi</taxon>
        <taxon>Actinopterygii</taxon>
        <taxon>Neopterygii</taxon>
        <taxon>Teleostei</taxon>
        <taxon>Osteoglossocephala</taxon>
        <taxon>Osteoglossomorpha</taxon>
        <taxon>Osteoglossiformes</taxon>
        <taxon>Mormyridae</taxon>
        <taxon>Paramormyrops</taxon>
    </lineage>
</organism>
<dbReference type="Proteomes" id="UP000261540">
    <property type="component" value="Unplaced"/>
</dbReference>
<evidence type="ECO:0000256" key="5">
    <source>
        <dbReference type="ARBA" id="ARBA00004906"/>
    </source>
</evidence>
<sequence length="174" mass="20188">MPQEAENTAQEILPLRSLNSRREVRVIFCNRSPRSVQPIWIGFKGESVLYEILQPGTGHRMMTYVDHLWMFRDSEKDEPMMVNGQELFCQKAPVNAPVLVNITLPVLSLKERCLQVVRRLVKPEDYRKLEIAHSLHEDLEDQPSVKKDMQRISWSWLISKLSSTGNKRSLGMKS</sequence>
<evidence type="ECO:0000256" key="9">
    <source>
        <dbReference type="ARBA" id="ARBA00022786"/>
    </source>
</evidence>
<dbReference type="InterPro" id="IPR037139">
    <property type="entry name" value="VHL_alpha_dom_sf"/>
</dbReference>
<dbReference type="SUPFAM" id="SSF49468">
    <property type="entry name" value="VHL"/>
    <property type="match status" value="1"/>
</dbReference>
<keyword evidence="19" id="KW-1185">Reference proteome</keyword>
<reference evidence="18" key="2">
    <citation type="submission" date="2025-09" db="UniProtKB">
        <authorList>
            <consortium name="Ensembl"/>
        </authorList>
    </citation>
    <scope>IDENTIFICATION</scope>
</reference>
<evidence type="ECO:0000256" key="7">
    <source>
        <dbReference type="ARBA" id="ARBA00022475"/>
    </source>
</evidence>
<comment type="pathway">
    <text evidence="5">Protein modification; protein ubiquitination.</text>
</comment>
<keyword evidence="8" id="KW-0963">Cytoplasm</keyword>
<evidence type="ECO:0000256" key="15">
    <source>
        <dbReference type="ARBA" id="ARBA00080646"/>
    </source>
</evidence>
<evidence type="ECO:0000256" key="3">
    <source>
        <dbReference type="ARBA" id="ARBA00004240"/>
    </source>
</evidence>
<evidence type="ECO:0000256" key="14">
    <source>
        <dbReference type="ARBA" id="ARBA00072532"/>
    </source>
</evidence>
<proteinExistence type="inferred from homology"/>